<dbReference type="RefSeq" id="WP_329405915.1">
    <property type="nucleotide sequence ID" value="NZ_CP109441.1"/>
</dbReference>
<reference evidence="9" key="1">
    <citation type="submission" date="2022-10" db="EMBL/GenBank/DDBJ databases">
        <title>The complete genomes of actinobacterial strains from the NBC collection.</title>
        <authorList>
            <person name="Joergensen T.S."/>
            <person name="Alvarez Arevalo M."/>
            <person name="Sterndorff E.B."/>
            <person name="Faurdal D."/>
            <person name="Vuksanovic O."/>
            <person name="Mourched A.-S."/>
            <person name="Charusanti P."/>
            <person name="Shaw S."/>
            <person name="Blin K."/>
            <person name="Weber T."/>
        </authorList>
    </citation>
    <scope>NUCLEOTIDE SEQUENCE</scope>
    <source>
        <strain evidence="9">NBC_01482</strain>
    </source>
</reference>
<comment type="cofactor">
    <cofactor evidence="1">
        <name>NAD(+)</name>
        <dbReference type="ChEBI" id="CHEBI:57540"/>
    </cofactor>
</comment>
<keyword evidence="6" id="KW-0170">Cobalt</keyword>
<evidence type="ECO:0000313" key="10">
    <source>
        <dbReference type="Proteomes" id="UP001432062"/>
    </source>
</evidence>
<dbReference type="InterPro" id="IPR050071">
    <property type="entry name" value="Dehydroquinate_synthase"/>
</dbReference>
<dbReference type="InterPro" id="IPR030963">
    <property type="entry name" value="DHQ_synth_fam"/>
</dbReference>
<evidence type="ECO:0000256" key="2">
    <source>
        <dbReference type="ARBA" id="ARBA00001941"/>
    </source>
</evidence>
<dbReference type="InterPro" id="IPR056179">
    <property type="entry name" value="DHQS_C"/>
</dbReference>
<evidence type="ECO:0000256" key="3">
    <source>
        <dbReference type="ARBA" id="ARBA00022723"/>
    </source>
</evidence>
<dbReference type="Gene3D" id="1.20.1090.10">
    <property type="entry name" value="Dehydroquinate synthase-like - alpha domain"/>
    <property type="match status" value="1"/>
</dbReference>
<feature type="domain" description="3-dehydroquinate synthase N-terminal" evidence="7">
    <location>
        <begin position="82"/>
        <end position="191"/>
    </location>
</feature>
<keyword evidence="3" id="KW-0479">Metal-binding</keyword>
<dbReference type="InterPro" id="IPR030960">
    <property type="entry name" value="DHQS/DOIS_N"/>
</dbReference>
<evidence type="ECO:0000256" key="1">
    <source>
        <dbReference type="ARBA" id="ARBA00001911"/>
    </source>
</evidence>
<dbReference type="Pfam" id="PF01761">
    <property type="entry name" value="DHQ_synthase"/>
    <property type="match status" value="1"/>
</dbReference>
<dbReference type="PANTHER" id="PTHR43622">
    <property type="entry name" value="3-DEHYDROQUINATE SYNTHASE"/>
    <property type="match status" value="1"/>
</dbReference>
<accession>A0ABZ1YNL2</accession>
<dbReference type="Gene3D" id="3.40.50.1970">
    <property type="match status" value="1"/>
</dbReference>
<evidence type="ECO:0000313" key="9">
    <source>
        <dbReference type="EMBL" id="WUV43492.1"/>
    </source>
</evidence>
<dbReference type="Proteomes" id="UP001432062">
    <property type="component" value="Chromosome"/>
</dbReference>
<dbReference type="SUPFAM" id="SSF56796">
    <property type="entry name" value="Dehydroquinate synthase-like"/>
    <property type="match status" value="1"/>
</dbReference>
<name>A0ABZ1YNL2_9NOCA</name>
<keyword evidence="4" id="KW-0520">NAD</keyword>
<proteinExistence type="predicted"/>
<evidence type="ECO:0000256" key="6">
    <source>
        <dbReference type="ARBA" id="ARBA00023285"/>
    </source>
</evidence>
<evidence type="ECO:0000256" key="4">
    <source>
        <dbReference type="ARBA" id="ARBA00023027"/>
    </source>
</evidence>
<keyword evidence="5" id="KW-0456">Lyase</keyword>
<comment type="cofactor">
    <cofactor evidence="2">
        <name>Co(2+)</name>
        <dbReference type="ChEBI" id="CHEBI:48828"/>
    </cofactor>
</comment>
<dbReference type="EMBL" id="CP109441">
    <property type="protein sequence ID" value="WUV43492.1"/>
    <property type="molecule type" value="Genomic_DNA"/>
</dbReference>
<sequence length="400" mass="42952">MVSIAQELVSHPRMQQRHIRIGESSFPYLFGSNCLDAIGETVDKLDADRFIVVTDNHVFGLHGQALLRALGTETPVTVLGHEPGESMKTLSCLGEHIEQALRDGATRRSVVVSFGGGVPGNLAGLMASLLFRGVRLVHIPTTTVSAMDSVLSLKQAINSPVGKNHVGSYYTPTAVLTDVELFTTLSARELRSGLCEMTKNCLAIKPALISELQEILATANLAAPESLLWLLDASISAKGQVTKNDTYERKDGLVLEYGHTVGHAIELLDHRQRDADGLSHGESIALGMLIAARISFARGWLTDTDVSIHDELVTSLGVRTTIPDGVTPDGIIDTIRDDNKRGYLPLADDAAAFVLLEQLGRPARSGRLPLVPVAFDEVYDALEAFEAAGTEMATLGVTGR</sequence>
<evidence type="ECO:0000256" key="5">
    <source>
        <dbReference type="ARBA" id="ARBA00023239"/>
    </source>
</evidence>
<dbReference type="Pfam" id="PF24621">
    <property type="entry name" value="DHQS_C"/>
    <property type="match status" value="1"/>
</dbReference>
<dbReference type="CDD" id="cd08197">
    <property type="entry name" value="DOIS"/>
    <property type="match status" value="1"/>
</dbReference>
<gene>
    <name evidence="9" type="ORF">OG563_30275</name>
</gene>
<organism evidence="9 10">
    <name type="scientific">Nocardia vinacea</name>
    <dbReference type="NCBI Taxonomy" id="96468"/>
    <lineage>
        <taxon>Bacteria</taxon>
        <taxon>Bacillati</taxon>
        <taxon>Actinomycetota</taxon>
        <taxon>Actinomycetes</taxon>
        <taxon>Mycobacteriales</taxon>
        <taxon>Nocardiaceae</taxon>
        <taxon>Nocardia</taxon>
    </lineage>
</organism>
<protein>
    <submittedName>
        <fullName evidence="9">2-deoxy-scyllo-inosose synthase</fullName>
    </submittedName>
</protein>
<evidence type="ECO:0000259" key="7">
    <source>
        <dbReference type="Pfam" id="PF01761"/>
    </source>
</evidence>
<keyword evidence="10" id="KW-1185">Reference proteome</keyword>
<dbReference type="PANTHER" id="PTHR43622:SF1">
    <property type="entry name" value="3-DEHYDROQUINATE SYNTHASE"/>
    <property type="match status" value="1"/>
</dbReference>
<evidence type="ECO:0000259" key="8">
    <source>
        <dbReference type="Pfam" id="PF24621"/>
    </source>
</evidence>
<feature type="domain" description="3-dehydroquinate synthase C-terminal" evidence="8">
    <location>
        <begin position="193"/>
        <end position="340"/>
    </location>
</feature>
<dbReference type="PIRSF" id="PIRSF001455">
    <property type="entry name" value="DHQ_synth"/>
    <property type="match status" value="1"/>
</dbReference>